<gene>
    <name evidence="1" type="ORF">FDZ14_29215</name>
</gene>
<dbReference type="Proteomes" id="UP000501076">
    <property type="component" value="Plasmid pFDU301A"/>
</dbReference>
<name>A0A6M6E4S2_PRIMG</name>
<geneLocation type="plasmid" evidence="2">
    <name>pfdu301a</name>
</geneLocation>
<sequence length="101" mass="12019">MKVLVARKEYVYYYLEYMYSNVQYIETGDRTDEFKPVAHALDLDILAVGDFEPASLSTKVFTIEEFAALYFELRDRKQVLDDEQEHLEEYCNILEEFLAKK</sequence>
<organism evidence="1 2">
    <name type="scientific">Priestia megaterium</name>
    <name type="common">Bacillus megaterium</name>
    <dbReference type="NCBI Taxonomy" id="1404"/>
    <lineage>
        <taxon>Bacteria</taxon>
        <taxon>Bacillati</taxon>
        <taxon>Bacillota</taxon>
        <taxon>Bacilli</taxon>
        <taxon>Bacillales</taxon>
        <taxon>Bacillaceae</taxon>
        <taxon>Priestia</taxon>
    </lineage>
</organism>
<reference evidence="1 2" key="1">
    <citation type="submission" date="2019-10" db="EMBL/GenBank/DDBJ databases">
        <title>Complete genome sequences for adaption low water activity.</title>
        <authorList>
            <person name="Zhao L."/>
            <person name="Zhong J."/>
        </authorList>
    </citation>
    <scope>NUCLEOTIDE SEQUENCE [LARGE SCALE GENOMIC DNA]</scope>
    <source>
        <strain evidence="1 2">FDU301</strain>
        <plasmid evidence="2">pfdu301a</plasmid>
    </source>
</reference>
<accession>A0A6M6E4S2</accession>
<dbReference type="EMBL" id="CP045273">
    <property type="protein sequence ID" value="QJX80179.1"/>
    <property type="molecule type" value="Genomic_DNA"/>
</dbReference>
<keyword evidence="1" id="KW-0614">Plasmid</keyword>
<dbReference type="AlphaFoldDB" id="A0A6M6E4S2"/>
<proteinExistence type="predicted"/>
<dbReference type="RefSeq" id="WP_171778161.1">
    <property type="nucleotide sequence ID" value="NZ_CP045273.1"/>
</dbReference>
<protein>
    <submittedName>
        <fullName evidence="1">Uncharacterized protein</fullName>
    </submittedName>
</protein>
<evidence type="ECO:0000313" key="1">
    <source>
        <dbReference type="EMBL" id="QJX80179.1"/>
    </source>
</evidence>
<evidence type="ECO:0000313" key="2">
    <source>
        <dbReference type="Proteomes" id="UP000501076"/>
    </source>
</evidence>